<evidence type="ECO:0000313" key="5">
    <source>
        <dbReference type="Proteomes" id="UP001595629"/>
    </source>
</evidence>
<comment type="subcellular location">
    <subcellularLocation>
        <location evidence="1">Periplasm</location>
    </subcellularLocation>
</comment>
<dbReference type="Gene3D" id="3.40.190.170">
    <property type="entry name" value="Bacterial extracellular solute-binding protein, family 7"/>
    <property type="match status" value="1"/>
</dbReference>
<evidence type="ECO:0000256" key="3">
    <source>
        <dbReference type="ARBA" id="ARBA00022764"/>
    </source>
</evidence>
<gene>
    <name evidence="4" type="ORF">ACFORG_03710</name>
</gene>
<dbReference type="EMBL" id="JBHRXI010000002">
    <property type="protein sequence ID" value="MFC3612858.1"/>
    <property type="molecule type" value="Genomic_DNA"/>
</dbReference>
<reference evidence="5" key="1">
    <citation type="journal article" date="2019" name="Int. J. Syst. Evol. Microbiol.">
        <title>The Global Catalogue of Microorganisms (GCM) 10K type strain sequencing project: providing services to taxonomists for standard genome sequencing and annotation.</title>
        <authorList>
            <consortium name="The Broad Institute Genomics Platform"/>
            <consortium name="The Broad Institute Genome Sequencing Center for Infectious Disease"/>
            <person name="Wu L."/>
            <person name="Ma J."/>
        </authorList>
    </citation>
    <scope>NUCLEOTIDE SEQUENCE [LARGE SCALE GENOMIC DNA]</scope>
    <source>
        <strain evidence="5">KCTC 42911</strain>
    </source>
</reference>
<organism evidence="4 5">
    <name type="scientific">Lutimaribacter marinistellae</name>
    <dbReference type="NCBI Taxonomy" id="1820329"/>
    <lineage>
        <taxon>Bacteria</taxon>
        <taxon>Pseudomonadati</taxon>
        <taxon>Pseudomonadota</taxon>
        <taxon>Alphaproteobacteria</taxon>
        <taxon>Rhodobacterales</taxon>
        <taxon>Roseobacteraceae</taxon>
        <taxon>Lutimaribacter</taxon>
    </lineage>
</organism>
<dbReference type="Pfam" id="PF03480">
    <property type="entry name" value="DctP"/>
    <property type="match status" value="1"/>
</dbReference>
<evidence type="ECO:0000256" key="1">
    <source>
        <dbReference type="ARBA" id="ARBA00004418"/>
    </source>
</evidence>
<evidence type="ECO:0000256" key="2">
    <source>
        <dbReference type="ARBA" id="ARBA00022729"/>
    </source>
</evidence>
<keyword evidence="2" id="KW-0732">Signal</keyword>
<protein>
    <submittedName>
        <fullName evidence="4">TRAP transporter substrate-binding protein</fullName>
    </submittedName>
</protein>
<evidence type="ECO:0000313" key="4">
    <source>
        <dbReference type="EMBL" id="MFC3612858.1"/>
    </source>
</evidence>
<name>A0ABV7TC65_9RHOB</name>
<dbReference type="PANTHER" id="PTHR33376">
    <property type="match status" value="1"/>
</dbReference>
<comment type="caution">
    <text evidence="4">The sequence shown here is derived from an EMBL/GenBank/DDBJ whole genome shotgun (WGS) entry which is preliminary data.</text>
</comment>
<proteinExistence type="predicted"/>
<sequence>MKHAVQQQMHGGRAALSAMITKVSALALTTAISLGSASVSAQEVNLRMLSSWPENQAYTKNVAATFVQMMDEISDGEIAIRIDGPEVVGPLEQIEPVQAGVFDILFTHPAYHVGTATLGMGVEGTVADPALRRSSGVFDTLDEYYQGLGLKVVAIAPLGTSAFNFILKEPVSGMPSLDGLKVRGNQLYFPVIEGLGGAPVNLPMSDIYSSLQTGVIDGAGTTVIGIREQNWHEVAGYLSRPVFGSTSAYIFMNLDTWNGLSDDQQRLIETAALALETEVQTVFDAMAKEEEAFLLSNGMQVTELPAEEAEKLNSLMFDGAWQVAMTAGDIAERMHQQAADAGLID</sequence>
<keyword evidence="3" id="KW-0574">Periplasm</keyword>
<dbReference type="NCBIfam" id="NF037995">
    <property type="entry name" value="TRAP_S1"/>
    <property type="match status" value="1"/>
</dbReference>
<accession>A0ABV7TC65</accession>
<dbReference type="InterPro" id="IPR018389">
    <property type="entry name" value="DctP_fam"/>
</dbReference>
<dbReference type="Proteomes" id="UP001595629">
    <property type="component" value="Unassembled WGS sequence"/>
</dbReference>
<keyword evidence="5" id="KW-1185">Reference proteome</keyword>
<dbReference type="RefSeq" id="WP_386734047.1">
    <property type="nucleotide sequence ID" value="NZ_JBHRXI010000002.1"/>
</dbReference>
<dbReference type="PANTHER" id="PTHR33376:SF5">
    <property type="entry name" value="EXTRACYTOPLASMIC SOLUTE RECEPTOR PROTEIN"/>
    <property type="match status" value="1"/>
</dbReference>
<dbReference type="InterPro" id="IPR038404">
    <property type="entry name" value="TRAP_DctP_sf"/>
</dbReference>